<dbReference type="PROSITE" id="PS50901">
    <property type="entry name" value="FTSK"/>
    <property type="match status" value="1"/>
</dbReference>
<evidence type="ECO:0000256" key="4">
    <source>
        <dbReference type="SAM" id="MobiDB-lite"/>
    </source>
</evidence>
<feature type="region of interest" description="Disordered" evidence="4">
    <location>
        <begin position="33"/>
        <end position="61"/>
    </location>
</feature>
<dbReference type="PANTHER" id="PTHR22683:SF1">
    <property type="entry name" value="TYPE VII SECRETION SYSTEM PROTEIN ESSC"/>
    <property type="match status" value="1"/>
</dbReference>
<dbReference type="SUPFAM" id="SSF52540">
    <property type="entry name" value="P-loop containing nucleoside triphosphate hydrolases"/>
    <property type="match status" value="2"/>
</dbReference>
<protein>
    <submittedName>
        <fullName evidence="6">Cell division protein FtsK</fullName>
    </submittedName>
</protein>
<dbReference type="OrthoDB" id="9807790at2"/>
<keyword evidence="6" id="KW-0131">Cell cycle</keyword>
<accession>A0A2U2MVL4</accession>
<dbReference type="Proteomes" id="UP000245753">
    <property type="component" value="Unassembled WGS sequence"/>
</dbReference>
<evidence type="ECO:0000313" key="7">
    <source>
        <dbReference type="Proteomes" id="UP000245753"/>
    </source>
</evidence>
<dbReference type="SMART" id="SM00382">
    <property type="entry name" value="AAA"/>
    <property type="match status" value="2"/>
</dbReference>
<dbReference type="CDD" id="cd01127">
    <property type="entry name" value="TrwB_TraG_TraD_VirD4"/>
    <property type="match status" value="1"/>
</dbReference>
<keyword evidence="1 3" id="KW-0547">Nucleotide-binding</keyword>
<dbReference type="InterPro" id="IPR050206">
    <property type="entry name" value="FtsK/SpoIIIE/SftA"/>
</dbReference>
<evidence type="ECO:0000313" key="6">
    <source>
        <dbReference type="EMBL" id="PWG60884.1"/>
    </source>
</evidence>
<evidence type="ECO:0000256" key="3">
    <source>
        <dbReference type="PROSITE-ProRule" id="PRU00289"/>
    </source>
</evidence>
<reference evidence="6 7" key="1">
    <citation type="journal article" date="2018" name="Int. J. Syst. Evol. Microbiol.">
        <title>Bifidobacterium catulorum sp. nov., a novel taxon from the faeces of the baby common marmoset (Callithrix jacchus).</title>
        <authorList>
            <person name="Modesto M."/>
            <person name="Michelini S."/>
            <person name="Oki K."/>
            <person name="Biavati B."/>
            <person name="Watanabe K."/>
            <person name="Mattarelli P."/>
        </authorList>
    </citation>
    <scope>NUCLEOTIDE SEQUENCE [LARGE SCALE GENOMIC DNA]</scope>
    <source>
        <strain evidence="6 7">MRM 8.19</strain>
    </source>
</reference>
<feature type="domain" description="FtsK" evidence="5">
    <location>
        <begin position="124"/>
        <end position="307"/>
    </location>
</feature>
<evidence type="ECO:0000256" key="1">
    <source>
        <dbReference type="ARBA" id="ARBA00022741"/>
    </source>
</evidence>
<sequence length="601" mass="64479">MLLFMLAERRWMFIGLIVPGLIGCLASAIGAVSARRRDGRPPDPSGTAPSTDMDSHERERERQALYAEDAISLEHLLGLATYDAGDIWRVVSRRWDRTMETRSGPGRGSGPSLHEIPVGIGPGGRPTAIDLPRSGPHALVAGTTGSGKSVFLQSWCLALALRFPPSMVNFVFLDFKGGAAFQPLHRLPHTVGFVSDLSLDHAVRALRSIELELKRREHLVAMHHAADTDGLPEPPPRLIVVIDEFHALRQQLPDYMTQLVALASLGRSLGMHLIACTQNPMGQVGNDMKANIGLNICLRVRDSLQSSELLGTADAASISPGHPGVGYVHDGEARTVFRCSPPRSATTLTTGCVRAARFLGQSAVEPLFSPPLPRHAPIPAADMTDRHVRDPLDAVPLGLMDSGVRTLPLELSLHLGNVAIVGAVGRGKTSILRLIGDQLRSRMGAEITWVVRMPGGGYRKNTTVTAARPSDAMTAGVPPAAPRRIWLVDDADDLLDPLCDDPLHADFMEAVGSPRCLTVFALGSSRHLRFPEHCAVRIVFPTGDRTADMMAGIPSSTLSMLGVDDASIPGRAVMLAHSRAFPIQCYAPPDGDPVGDGEITS</sequence>
<dbReference type="Pfam" id="PF01580">
    <property type="entry name" value="FtsK_SpoIIIE"/>
    <property type="match status" value="1"/>
</dbReference>
<keyword evidence="2 3" id="KW-0067">ATP-binding</keyword>
<dbReference type="GO" id="GO:0005524">
    <property type="term" value="F:ATP binding"/>
    <property type="evidence" value="ECO:0007669"/>
    <property type="project" value="UniProtKB-UniRule"/>
</dbReference>
<evidence type="ECO:0000259" key="5">
    <source>
        <dbReference type="PROSITE" id="PS50901"/>
    </source>
</evidence>
<dbReference type="AlphaFoldDB" id="A0A2U2MVL4"/>
<organism evidence="6 7">
    <name type="scientific">Bifidobacterium catulorum</name>
    <dbReference type="NCBI Taxonomy" id="1630173"/>
    <lineage>
        <taxon>Bacteria</taxon>
        <taxon>Bacillati</taxon>
        <taxon>Actinomycetota</taxon>
        <taxon>Actinomycetes</taxon>
        <taxon>Bifidobacteriales</taxon>
        <taxon>Bifidobacteriaceae</taxon>
        <taxon>Bifidobacterium</taxon>
    </lineage>
</organism>
<dbReference type="EMBL" id="QFFN01000001">
    <property type="protein sequence ID" value="PWG60884.1"/>
    <property type="molecule type" value="Genomic_DNA"/>
</dbReference>
<comment type="caution">
    <text evidence="6">The sequence shown here is derived from an EMBL/GenBank/DDBJ whole genome shotgun (WGS) entry which is preliminary data.</text>
</comment>
<evidence type="ECO:0000256" key="2">
    <source>
        <dbReference type="ARBA" id="ARBA00022840"/>
    </source>
</evidence>
<gene>
    <name evidence="6" type="ORF">DF200_01055</name>
</gene>
<dbReference type="GO" id="GO:0003677">
    <property type="term" value="F:DNA binding"/>
    <property type="evidence" value="ECO:0007669"/>
    <property type="project" value="InterPro"/>
</dbReference>
<keyword evidence="6" id="KW-0132">Cell division</keyword>
<dbReference type="Gene3D" id="3.40.50.300">
    <property type="entry name" value="P-loop containing nucleotide triphosphate hydrolases"/>
    <property type="match status" value="1"/>
</dbReference>
<proteinExistence type="predicted"/>
<name>A0A2U2MVL4_9BIFI</name>
<dbReference type="GO" id="GO:0051301">
    <property type="term" value="P:cell division"/>
    <property type="evidence" value="ECO:0007669"/>
    <property type="project" value="UniProtKB-KW"/>
</dbReference>
<dbReference type="PANTHER" id="PTHR22683">
    <property type="entry name" value="SPORULATION PROTEIN RELATED"/>
    <property type="match status" value="1"/>
</dbReference>
<keyword evidence="7" id="KW-1185">Reference proteome</keyword>
<feature type="binding site" evidence="3">
    <location>
        <begin position="142"/>
        <end position="149"/>
    </location>
    <ligand>
        <name>ATP</name>
        <dbReference type="ChEBI" id="CHEBI:30616"/>
    </ligand>
</feature>
<dbReference type="InterPro" id="IPR027417">
    <property type="entry name" value="P-loop_NTPase"/>
</dbReference>
<dbReference type="InterPro" id="IPR002543">
    <property type="entry name" value="FtsK_dom"/>
</dbReference>
<dbReference type="InterPro" id="IPR003593">
    <property type="entry name" value="AAA+_ATPase"/>
</dbReference>